<comment type="subcellular location">
    <subcellularLocation>
        <location evidence="1 6">Nucleus</location>
    </subcellularLocation>
</comment>
<comment type="caution">
    <text evidence="10">The sequence shown here is derived from an EMBL/GenBank/DDBJ whole genome shotgun (WGS) entry which is preliminary data.</text>
</comment>
<feature type="coiled-coil region" evidence="7">
    <location>
        <begin position="414"/>
        <end position="441"/>
    </location>
</feature>
<feature type="region of interest" description="Disordered" evidence="8">
    <location>
        <begin position="350"/>
        <end position="377"/>
    </location>
</feature>
<comment type="similarity">
    <text evidence="2 6">Belongs to the enhancer of polycomb family.</text>
</comment>
<dbReference type="Pfam" id="PF10513">
    <property type="entry name" value="EPL1"/>
    <property type="match status" value="1"/>
</dbReference>
<sequence length="795" mass="89003">MPSVGGMRRSTRVFGARILRSGRRVWTGAPTDVPAGKHQWIDLIDPPEHPGHGVPGPKAPTTRASKENGNLMLQEAKRPSSGKRVRLVVDDDTHSNTSTSGDKRLWGLVYERKRKRVEGKDNGNKSGADGRMFGKQFFRKRECKKRKLSPSASVSFSGTEQFGFAAFFECSSSGTSVGNRSWWWFACFLNSILSYMSGRETVGRLLPQLSAFLRSNPLAHVYSSSGIHFLQDSPSIKSSRVCRILGSRSFVPLFSVHFSAVPACFMYLHSSLHLRYASLPYVLVLYLKVEGVTDGDRLTDEEVEEQPACIPFKGNQFMSESVESGNGYTKKWSLALPAVGAPKLGVRSLQQRNGVRSRSIQKRRSSLRSRGPRNPSVLGLRKAKGTLVKELMFRGVSSSSPAASNCEVAMSVVRRSSTANIKELRSAVEELTQDIDSTSCSASLLVIESDKCYRVEKAVISLELSDLKQWFLAIKKDGIRRYSLVAEKIMRPCGSNRFTHDIIWTVDNSWKLEFPNRRDWLIFKELYKVCSDRNVRTPAENIIPVPGVREVSGYTESCSFFNRPDSYISWKDDEVARALAKSSVNYDLDADDEMWLNKYNIESSPNIGLDKSVSADTFELIIDAFEKGFYCSSDDYLDEEVAADHCVNLERREVLVAVHKYWMKKRKQKRSGLVRVFQNYQPRRGQLLPKAVLRKKRSLNRQASQVGKGKQRNFLQAITAVRDAAGDENTALKVKEAKAAAERSVGVAVLKRQRAQVLMENADLAVYKATMARRIAEAARVAESPEAAAASFFTD</sequence>
<dbReference type="Proteomes" id="UP001187471">
    <property type="component" value="Unassembled WGS sequence"/>
</dbReference>
<feature type="compositionally biased region" description="Basic residues" evidence="8">
    <location>
        <begin position="359"/>
        <end position="371"/>
    </location>
</feature>
<name>A0AA88UBW3_9ASTE</name>
<gene>
    <name evidence="10" type="ORF">RJ640_014182</name>
</gene>
<evidence type="ECO:0000256" key="3">
    <source>
        <dbReference type="ARBA" id="ARBA00023015"/>
    </source>
</evidence>
<evidence type="ECO:0000256" key="8">
    <source>
        <dbReference type="SAM" id="MobiDB-lite"/>
    </source>
</evidence>
<evidence type="ECO:0000256" key="2">
    <source>
        <dbReference type="ARBA" id="ARBA00008035"/>
    </source>
</evidence>
<organism evidence="10 11">
    <name type="scientific">Escallonia rubra</name>
    <dbReference type="NCBI Taxonomy" id="112253"/>
    <lineage>
        <taxon>Eukaryota</taxon>
        <taxon>Viridiplantae</taxon>
        <taxon>Streptophyta</taxon>
        <taxon>Embryophyta</taxon>
        <taxon>Tracheophyta</taxon>
        <taxon>Spermatophyta</taxon>
        <taxon>Magnoliopsida</taxon>
        <taxon>eudicotyledons</taxon>
        <taxon>Gunneridae</taxon>
        <taxon>Pentapetalae</taxon>
        <taxon>asterids</taxon>
        <taxon>campanulids</taxon>
        <taxon>Escalloniales</taxon>
        <taxon>Escalloniaceae</taxon>
        <taxon>Escallonia</taxon>
    </lineage>
</organism>
<dbReference type="GO" id="GO:0005634">
    <property type="term" value="C:nucleus"/>
    <property type="evidence" value="ECO:0007669"/>
    <property type="project" value="UniProtKB-SubCell"/>
</dbReference>
<evidence type="ECO:0000256" key="7">
    <source>
        <dbReference type="SAM" id="Coils"/>
    </source>
</evidence>
<feature type="domain" description="Enhancer of polycomb-like N-terminal" evidence="9">
    <location>
        <begin position="540"/>
        <end position="627"/>
    </location>
</feature>
<keyword evidence="11" id="KW-1185">Reference proteome</keyword>
<keyword evidence="5 6" id="KW-0539">Nucleus</keyword>
<proteinExistence type="inferred from homology"/>
<dbReference type="GO" id="GO:0035267">
    <property type="term" value="C:NuA4 histone acetyltransferase complex"/>
    <property type="evidence" value="ECO:0007669"/>
    <property type="project" value="InterPro"/>
</dbReference>
<evidence type="ECO:0000256" key="5">
    <source>
        <dbReference type="ARBA" id="ARBA00023242"/>
    </source>
</evidence>
<evidence type="ECO:0000256" key="6">
    <source>
        <dbReference type="RuleBase" id="RU361124"/>
    </source>
</evidence>
<dbReference type="GO" id="GO:0006357">
    <property type="term" value="P:regulation of transcription by RNA polymerase II"/>
    <property type="evidence" value="ECO:0007669"/>
    <property type="project" value="InterPro"/>
</dbReference>
<keyword evidence="4 6" id="KW-0804">Transcription</keyword>
<keyword evidence="3 6" id="KW-0805">Transcription regulation</keyword>
<accession>A0AA88UBW3</accession>
<evidence type="ECO:0000313" key="10">
    <source>
        <dbReference type="EMBL" id="KAK2976351.1"/>
    </source>
</evidence>
<evidence type="ECO:0000256" key="4">
    <source>
        <dbReference type="ARBA" id="ARBA00023163"/>
    </source>
</evidence>
<evidence type="ECO:0000259" key="9">
    <source>
        <dbReference type="Pfam" id="PF10513"/>
    </source>
</evidence>
<dbReference type="EMBL" id="JAVXUO010002085">
    <property type="protein sequence ID" value="KAK2976351.1"/>
    <property type="molecule type" value="Genomic_DNA"/>
</dbReference>
<dbReference type="InterPro" id="IPR024943">
    <property type="entry name" value="Enhancer_polycomb"/>
</dbReference>
<feature type="region of interest" description="Disordered" evidence="8">
    <location>
        <begin position="45"/>
        <end position="65"/>
    </location>
</feature>
<reference evidence="10" key="1">
    <citation type="submission" date="2022-12" db="EMBL/GenBank/DDBJ databases">
        <title>Draft genome assemblies for two species of Escallonia (Escalloniales).</title>
        <authorList>
            <person name="Chanderbali A."/>
            <person name="Dervinis C."/>
            <person name="Anghel I."/>
            <person name="Soltis D."/>
            <person name="Soltis P."/>
            <person name="Zapata F."/>
        </authorList>
    </citation>
    <scope>NUCLEOTIDE SEQUENCE</scope>
    <source>
        <strain evidence="10">UCBG92.1500</strain>
        <tissue evidence="10">Leaf</tissue>
    </source>
</reference>
<evidence type="ECO:0000256" key="1">
    <source>
        <dbReference type="ARBA" id="ARBA00004123"/>
    </source>
</evidence>
<dbReference type="AlphaFoldDB" id="A0AA88UBW3"/>
<protein>
    <recommendedName>
        <fullName evidence="6">Enhancer of polycomb-like protein</fullName>
    </recommendedName>
</protein>
<evidence type="ECO:0000313" key="11">
    <source>
        <dbReference type="Proteomes" id="UP001187471"/>
    </source>
</evidence>
<dbReference type="InterPro" id="IPR019542">
    <property type="entry name" value="Enhancer_polycomb-like_N"/>
</dbReference>
<keyword evidence="7" id="KW-0175">Coiled coil</keyword>
<dbReference type="PANTHER" id="PTHR14898">
    <property type="entry name" value="ENHANCER OF POLYCOMB"/>
    <property type="match status" value="1"/>
</dbReference>